<dbReference type="EMBL" id="QROS01000005">
    <property type="protein sequence ID" value="RHL47730.1"/>
    <property type="molecule type" value="Genomic_DNA"/>
</dbReference>
<dbReference type="RefSeq" id="WP_118393098.1">
    <property type="nucleotide sequence ID" value="NZ_JBDMIJ010000003.1"/>
</dbReference>
<organism evidence="3 4">
    <name type="scientific">Blautia obeum</name>
    <dbReference type="NCBI Taxonomy" id="40520"/>
    <lineage>
        <taxon>Bacteria</taxon>
        <taxon>Bacillati</taxon>
        <taxon>Bacillota</taxon>
        <taxon>Clostridia</taxon>
        <taxon>Lachnospirales</taxon>
        <taxon>Lachnospiraceae</taxon>
        <taxon>Blautia</taxon>
    </lineage>
</organism>
<dbReference type="AlphaFoldDB" id="A0A415LGR2"/>
<dbReference type="Gene3D" id="3.20.20.60">
    <property type="entry name" value="Phosphoenolpyruvate-binding domains"/>
    <property type="match status" value="2"/>
</dbReference>
<reference evidence="3 4" key="1">
    <citation type="submission" date="2018-08" db="EMBL/GenBank/DDBJ databases">
        <title>A genome reference for cultivated species of the human gut microbiota.</title>
        <authorList>
            <person name="Zou Y."/>
            <person name="Xue W."/>
            <person name="Luo G."/>
        </authorList>
    </citation>
    <scope>NUCLEOTIDE SEQUENCE [LARGE SCALE GENOMIC DNA]</scope>
    <source>
        <strain evidence="3 4">AF37-6AC</strain>
    </source>
</reference>
<dbReference type="GO" id="GO:0003824">
    <property type="term" value="F:catalytic activity"/>
    <property type="evidence" value="ECO:0007669"/>
    <property type="project" value="InterPro"/>
</dbReference>
<evidence type="ECO:0000259" key="2">
    <source>
        <dbReference type="Pfam" id="PF03328"/>
    </source>
</evidence>
<comment type="caution">
    <text evidence="3">The sequence shown here is derived from an EMBL/GenBank/DDBJ whole genome shotgun (WGS) entry which is preliminary data.</text>
</comment>
<dbReference type="SUPFAM" id="SSF51621">
    <property type="entry name" value="Phosphoenolpyruvate/pyruvate domain"/>
    <property type="match status" value="1"/>
</dbReference>
<evidence type="ECO:0000313" key="4">
    <source>
        <dbReference type="Proteomes" id="UP000285897"/>
    </source>
</evidence>
<protein>
    <submittedName>
        <fullName evidence="3">Aldolase</fullName>
    </submittedName>
</protein>
<evidence type="ECO:0000256" key="1">
    <source>
        <dbReference type="ARBA" id="ARBA00022723"/>
    </source>
</evidence>
<gene>
    <name evidence="3" type="ORF">DW021_08605</name>
</gene>
<feature type="domain" description="HpcH/HpaI aldolase/citrate lyase" evidence="2">
    <location>
        <begin position="10"/>
        <end position="154"/>
    </location>
</feature>
<dbReference type="GO" id="GO:0046872">
    <property type="term" value="F:metal ion binding"/>
    <property type="evidence" value="ECO:0007669"/>
    <property type="project" value="UniProtKB-KW"/>
</dbReference>
<evidence type="ECO:0000313" key="3">
    <source>
        <dbReference type="EMBL" id="RHL47730.1"/>
    </source>
</evidence>
<keyword evidence="1" id="KW-0479">Metal-binding</keyword>
<sequence length="274" mass="31225">MALKLMYITNNSDVALIAEKYGVDRIWIDLETLGKEERQHNMNTVKSKHSIEDIKRIKPLLTKSDMLVRINPWNDNSEKEINDVIAAGADMIMLPMWKSATEVSNFLKVVDSRCKTTLLLETKEAAECLDEVLANGGMDEIHIGLNDLHLSYGMTFMFELLADGTVERLTKKIKAKGLPCGFGGIARLGEGDLPAERVIMEHYRLGSTRAILSRSFCNTDMTTDIEEIENIFKKNMKDLRNFEIQMDKETEFEKNHEEVKRIVQKIVEAKKGNK</sequence>
<name>A0A415LGR2_9FIRM</name>
<accession>A0A415LGR2</accession>
<dbReference type="Pfam" id="PF03328">
    <property type="entry name" value="HpcH_HpaI"/>
    <property type="match status" value="1"/>
</dbReference>
<dbReference type="Proteomes" id="UP000285897">
    <property type="component" value="Unassembled WGS sequence"/>
</dbReference>
<dbReference type="InterPro" id="IPR005000">
    <property type="entry name" value="Aldolase/citrate-lyase_domain"/>
</dbReference>
<proteinExistence type="predicted"/>
<dbReference type="InterPro" id="IPR040442">
    <property type="entry name" value="Pyrv_kinase-like_dom_sf"/>
</dbReference>
<dbReference type="InterPro" id="IPR015813">
    <property type="entry name" value="Pyrv/PenolPyrv_kinase-like_dom"/>
</dbReference>